<evidence type="ECO:0000313" key="1">
    <source>
        <dbReference type="EMBL" id="AKN37549.1"/>
    </source>
</evidence>
<dbReference type="NCBIfam" id="NF047389">
    <property type="entry name" value="ATPase_Sll1717"/>
    <property type="match status" value="1"/>
</dbReference>
<proteinExistence type="predicted"/>
<dbReference type="SUPFAM" id="SSF52540">
    <property type="entry name" value="P-loop containing nucleoside triphosphate hydrolases"/>
    <property type="match status" value="1"/>
</dbReference>
<dbReference type="Gene3D" id="3.40.50.300">
    <property type="entry name" value="P-loop containing nucleotide triphosphate hydrolases"/>
    <property type="match status" value="1"/>
</dbReference>
<sequence length="498" mass="56835">MERLDTLNKYFFGGEAEAEADIRNDIFVPPSNLKKILSFTRSRYKVLLGAKGVGKSLLINVLNESALEESAISVLLTPGDFNCEDIAKKATNSDKMSAAYNQLLNAIGSKIGQYQSGLLTSSSEINLHKLAVDEGLNKSDAISEFSNFLTKVTPFAKDVAKAAMDVQRLNKNKNILTKDIATVLKKNQQKFWVLIDDVDQAAITKQNSYDYSVCWAIVAATIQLANDFSEVRSLISVRTDIWHTMTVGKKHGSDILDKIQTPVYLRFTEEELGEVFFKRIELANKESIGSYKRGLSTFFESRTLKLPGNAESIRSWDFWIRKQSRNRPRDMVQLVQQLIEKAEDHGNDVIKAEDAYQIMLDYARERITNIEREYREICPQIKVIIRELSIEKMYDFAGLVKILKAVPSSRRVVIDSAALTPDTNEAAIKILHVLHMCNFINARVEADNLESDYDHILFSQRPDLVSADNWNELQKYRWEIHPVFHPYIHEMKTSTYKF</sequence>
<dbReference type="InterPro" id="IPR059206">
    <property type="entry name" value="Sll1717-like"/>
</dbReference>
<reference evidence="1" key="1">
    <citation type="journal article" date="2015" name="MBio">
        <title>Eco-Evolutionary Dynamics of Episomes among Ecologically Cohesive Bacterial Populations.</title>
        <authorList>
            <person name="Xue H."/>
            <person name="Cordero O.X."/>
            <person name="Camas F.M."/>
            <person name="Trimble W."/>
            <person name="Meyer F."/>
            <person name="Guglielmini J."/>
            <person name="Rocha E.P."/>
            <person name="Polz M.F."/>
        </authorList>
    </citation>
    <scope>NUCLEOTIDE SEQUENCE</scope>
    <source>
        <strain evidence="1">5S_214</strain>
    </source>
</reference>
<name>A0A0H3ZUL5_VIBSP</name>
<organism evidence="1">
    <name type="scientific">Vibrio splendidus</name>
    <dbReference type="NCBI Taxonomy" id="29497"/>
    <lineage>
        <taxon>Bacteria</taxon>
        <taxon>Pseudomonadati</taxon>
        <taxon>Pseudomonadota</taxon>
        <taxon>Gammaproteobacteria</taxon>
        <taxon>Vibrionales</taxon>
        <taxon>Vibrionaceae</taxon>
        <taxon>Vibrio</taxon>
    </lineage>
</organism>
<dbReference type="InterPro" id="IPR027417">
    <property type="entry name" value="P-loop_NTPase"/>
</dbReference>
<accession>A0A0H3ZUL5</accession>
<dbReference type="EMBL" id="KP795539">
    <property type="protein sequence ID" value="AKN37549.1"/>
    <property type="molecule type" value="Genomic_DNA"/>
</dbReference>
<dbReference type="AlphaFoldDB" id="A0A0H3ZUL5"/>
<protein>
    <submittedName>
        <fullName evidence="1">Uncharacterized protein</fullName>
    </submittedName>
</protein>